<name>A0A1Y5YWZ1_9BACI</name>
<accession>A0A1Y5YWZ1</accession>
<dbReference type="Gene3D" id="1.10.246.150">
    <property type="match status" value="1"/>
</dbReference>
<dbReference type="InterPro" id="IPR053746">
    <property type="entry name" value="Viral_HT_Connector_Assembly"/>
</dbReference>
<dbReference type="RefSeq" id="WP_072770088.1">
    <property type="nucleotide sequence ID" value="NZ_FWZD01000024.1"/>
</dbReference>
<dbReference type="Pfam" id="PF05135">
    <property type="entry name" value="Phage_connect_1"/>
    <property type="match status" value="1"/>
</dbReference>
<dbReference type="Proteomes" id="UP000194439">
    <property type="component" value="Unassembled WGS sequence"/>
</dbReference>
<organism evidence="1 2">
    <name type="scientific">Bacillus mobilis</name>
    <dbReference type="NCBI Taxonomy" id="2026190"/>
    <lineage>
        <taxon>Bacteria</taxon>
        <taxon>Bacillati</taxon>
        <taxon>Bacillota</taxon>
        <taxon>Bacilli</taxon>
        <taxon>Bacillales</taxon>
        <taxon>Bacillaceae</taxon>
        <taxon>Bacillus</taxon>
        <taxon>Bacillus cereus group</taxon>
    </lineage>
</organism>
<dbReference type="AlphaFoldDB" id="A0A1Y5YWZ1"/>
<protein>
    <submittedName>
        <fullName evidence="1">Phage gp6-like head-tail connector protein</fullName>
    </submittedName>
</protein>
<evidence type="ECO:0000313" key="2">
    <source>
        <dbReference type="Proteomes" id="UP000194439"/>
    </source>
</evidence>
<dbReference type="EMBL" id="FWZD01000024">
    <property type="protein sequence ID" value="SMD68159.1"/>
    <property type="molecule type" value="Genomic_DNA"/>
</dbReference>
<reference evidence="2" key="1">
    <citation type="submission" date="2017-04" db="EMBL/GenBank/DDBJ databases">
        <authorList>
            <person name="Criscuolo A."/>
        </authorList>
    </citation>
    <scope>NUCLEOTIDE SEQUENCE [LARGE SCALE GENOMIC DNA]</scope>
</reference>
<proteinExistence type="predicted"/>
<dbReference type="InterPro" id="IPR021146">
    <property type="entry name" value="Phage_gp6-like_head-tail"/>
</dbReference>
<gene>
    <name evidence="1" type="ORF">BACERE00185_00290</name>
</gene>
<evidence type="ECO:0000313" key="1">
    <source>
        <dbReference type="EMBL" id="SMD68159.1"/>
    </source>
</evidence>
<sequence length="113" mass="12365">MLPRIKIRLGITDTAQDDLLNELVTSIRDVISLRVGVITFPKVLESIAVEVTIAAYNRRGSEGASSEAVDVISTSYITNLLEPYTEQLENFKKGLTQGTEDATGSNRSGVKFF</sequence>